<dbReference type="GO" id="GO:0080019">
    <property type="term" value="F:alcohol-forming very long-chain fatty acyl-CoA reductase activity"/>
    <property type="evidence" value="ECO:0007669"/>
    <property type="project" value="InterPro"/>
</dbReference>
<comment type="similarity">
    <text evidence="1">Belongs to the fatty acyl-CoA reductase family.</text>
</comment>
<dbReference type="Pfam" id="PF07993">
    <property type="entry name" value="NAD_binding_4"/>
    <property type="match status" value="1"/>
</dbReference>
<keyword evidence="1" id="KW-0443">Lipid metabolism</keyword>
<organism evidence="4 5">
    <name type="scientific">Tetradesmus obliquus</name>
    <name type="common">Green alga</name>
    <name type="synonym">Acutodesmus obliquus</name>
    <dbReference type="NCBI Taxonomy" id="3088"/>
    <lineage>
        <taxon>Eukaryota</taxon>
        <taxon>Viridiplantae</taxon>
        <taxon>Chlorophyta</taxon>
        <taxon>core chlorophytes</taxon>
        <taxon>Chlorophyceae</taxon>
        <taxon>CS clade</taxon>
        <taxon>Sphaeropleales</taxon>
        <taxon>Scenedesmaceae</taxon>
        <taxon>Tetradesmus</taxon>
    </lineage>
</organism>
<dbReference type="InterPro" id="IPR013120">
    <property type="entry name" value="FAR_NAD-bd"/>
</dbReference>
<evidence type="ECO:0000313" key="5">
    <source>
        <dbReference type="Proteomes" id="UP000256970"/>
    </source>
</evidence>
<dbReference type="STRING" id="3088.A0A383WJP5"/>
<feature type="domain" description="Thioester reductase (TE)" evidence="3">
    <location>
        <begin position="38"/>
        <end position="319"/>
    </location>
</feature>
<evidence type="ECO:0000313" key="4">
    <source>
        <dbReference type="EMBL" id="SZX77389.1"/>
    </source>
</evidence>
<evidence type="ECO:0000256" key="1">
    <source>
        <dbReference type="RuleBase" id="RU363097"/>
    </source>
</evidence>
<proteinExistence type="inferred from homology"/>
<keyword evidence="1" id="KW-0521">NADP</keyword>
<gene>
    <name evidence="4" type="ORF">BQ4739_LOCUS17742</name>
</gene>
<dbReference type="GO" id="GO:0102965">
    <property type="term" value="F:alcohol-forming long-chain fatty acyl-CoA reductase activity"/>
    <property type="evidence" value="ECO:0007669"/>
    <property type="project" value="UniProtKB-EC"/>
</dbReference>
<dbReference type="PANTHER" id="PTHR11011">
    <property type="entry name" value="MALE STERILITY PROTEIN 2-RELATED"/>
    <property type="match status" value="1"/>
</dbReference>
<protein>
    <recommendedName>
        <fullName evidence="1">Fatty acyl-CoA reductase</fullName>
        <ecNumber evidence="1">1.2.1.84</ecNumber>
    </recommendedName>
</protein>
<dbReference type="GO" id="GO:0035336">
    <property type="term" value="P:long-chain fatty-acyl-CoA metabolic process"/>
    <property type="evidence" value="ECO:0007669"/>
    <property type="project" value="TreeGrafter"/>
</dbReference>
<reference evidence="4 5" key="1">
    <citation type="submission" date="2016-10" db="EMBL/GenBank/DDBJ databases">
        <authorList>
            <person name="Cai Z."/>
        </authorList>
    </citation>
    <scope>NUCLEOTIDE SEQUENCE [LARGE SCALE GENOMIC DNA]</scope>
</reference>
<dbReference type="InterPro" id="IPR036291">
    <property type="entry name" value="NAD(P)-bd_dom_sf"/>
</dbReference>
<dbReference type="PANTHER" id="PTHR11011:SF45">
    <property type="entry name" value="FATTY ACYL-COA REDUCTASE CG8306-RELATED"/>
    <property type="match status" value="1"/>
</dbReference>
<comment type="catalytic activity">
    <reaction evidence="1">
        <text>a long-chain fatty acyl-CoA + 2 NADPH + 2 H(+) = a long-chain primary fatty alcohol + 2 NADP(+) + CoA</text>
        <dbReference type="Rhea" id="RHEA:52716"/>
        <dbReference type="ChEBI" id="CHEBI:15378"/>
        <dbReference type="ChEBI" id="CHEBI:57287"/>
        <dbReference type="ChEBI" id="CHEBI:57783"/>
        <dbReference type="ChEBI" id="CHEBI:58349"/>
        <dbReference type="ChEBI" id="CHEBI:77396"/>
        <dbReference type="ChEBI" id="CHEBI:83139"/>
        <dbReference type="EC" id="1.2.1.84"/>
    </reaction>
</comment>
<dbReference type="SUPFAM" id="SSF51735">
    <property type="entry name" value="NAD(P)-binding Rossmann-fold domains"/>
    <property type="match status" value="1"/>
</dbReference>
<keyword evidence="5" id="KW-1185">Reference proteome</keyword>
<sequence length="665" mass="71743">MTSGVGVDQAVDATPFAASDGTPTYSIKREFAGATVMITGASGYIGSLVMEQLLRTTDVAKIYVLIRGKRGTTAQERLAQLLQKGLFHLVRDNPRLLAKVELLEGDLNSDDLGLTQRELQLVQANVNILVHSAASIQLEADVQHTLRSNYLGTRRLLALATQMRALRGMVHVSTAYVNVNFPRGSTVDERIFPLHFGGQEVHHADIVDDLMSLKPAAANVRAQMFLDMWGFPNTYTLGKNLTEKLVATYHKQHGLNVAIVRPSLVTGLAGLPYPGYCGNVAGPIGMGIAMAVGLFDRLESVAMVPTHVWDAVPGDVVSGVILAAAAATAARMAINEYAAECPAAAADPMIVHAGTSTTYPISFCEAFYAGLDFVRQNPPPVRLPGASLFSLPLDYRPNEEAVKRCKYWTGWKVWAAVKLLNAMGMYGTARQLHYGYLGWEIQNSTKTDRNLFFASKNLLQLEAQLDAGDAGSGDYKTSWTIRNGGWPRYISTNIAGMWRQVFKVKEVKGLEDNDFKFIANRSVRPGFKPDTAKASNDHAAPLLPAVTEGDEEEEQSQEDMISAGFRGTAAAFQRIPASGNACAASESVESLAPAGADDDVPLRGDTPGLFKQMSAKLGQSLSYKAASMSDVAQGNVSGGMLATLSKPMQRLSRSATPAVRRDKDV</sequence>
<evidence type="ECO:0000259" key="3">
    <source>
        <dbReference type="Pfam" id="PF07993"/>
    </source>
</evidence>
<keyword evidence="1" id="KW-0444">Lipid biosynthesis</keyword>
<evidence type="ECO:0000256" key="2">
    <source>
        <dbReference type="SAM" id="MobiDB-lite"/>
    </source>
</evidence>
<feature type="region of interest" description="Disordered" evidence="2">
    <location>
        <begin position="645"/>
        <end position="665"/>
    </location>
</feature>
<comment type="function">
    <text evidence="1">Catalyzes the reduction of fatty acyl-CoA to fatty alcohols.</text>
</comment>
<dbReference type="EC" id="1.2.1.84" evidence="1"/>
<dbReference type="Proteomes" id="UP000256970">
    <property type="component" value="Unassembled WGS sequence"/>
</dbReference>
<keyword evidence="1" id="KW-0560">Oxidoreductase</keyword>
<dbReference type="AlphaFoldDB" id="A0A383WJP5"/>
<name>A0A383WJP5_TETOB</name>
<accession>A0A383WJP5</accession>
<dbReference type="EMBL" id="FNXT01001284">
    <property type="protein sequence ID" value="SZX77389.1"/>
    <property type="molecule type" value="Genomic_DNA"/>
</dbReference>
<dbReference type="Gene3D" id="3.40.50.720">
    <property type="entry name" value="NAD(P)-binding Rossmann-like Domain"/>
    <property type="match status" value="1"/>
</dbReference>
<dbReference type="InterPro" id="IPR026055">
    <property type="entry name" value="FAR"/>
</dbReference>